<name>A0AA88QJ79_9TELE</name>
<reference evidence="2" key="1">
    <citation type="submission" date="2023-08" db="EMBL/GenBank/DDBJ databases">
        <title>Chromosome-level Genome Assembly of mud carp (Cirrhinus molitorella).</title>
        <authorList>
            <person name="Liu H."/>
        </authorList>
    </citation>
    <scope>NUCLEOTIDE SEQUENCE</scope>
    <source>
        <strain evidence="2">Prfri</strain>
        <tissue evidence="2">Muscle</tissue>
    </source>
</reference>
<evidence type="ECO:0000256" key="1">
    <source>
        <dbReference type="SAM" id="MobiDB-lite"/>
    </source>
</evidence>
<sequence>MQACGLILKEGSIPTLRGDKANAFQDSARVHHVACQTDTPKLCTVATQLSITTLRPHYRSTAVQATMSCPDDEDDGVGTSQPQPPSPPTKMPRLELKEEEEDQESHWVLQMIV</sequence>
<keyword evidence="3" id="KW-1185">Reference proteome</keyword>
<organism evidence="2 3">
    <name type="scientific">Cirrhinus molitorella</name>
    <name type="common">mud carp</name>
    <dbReference type="NCBI Taxonomy" id="172907"/>
    <lineage>
        <taxon>Eukaryota</taxon>
        <taxon>Metazoa</taxon>
        <taxon>Chordata</taxon>
        <taxon>Craniata</taxon>
        <taxon>Vertebrata</taxon>
        <taxon>Euteleostomi</taxon>
        <taxon>Actinopterygii</taxon>
        <taxon>Neopterygii</taxon>
        <taxon>Teleostei</taxon>
        <taxon>Ostariophysi</taxon>
        <taxon>Cypriniformes</taxon>
        <taxon>Cyprinidae</taxon>
        <taxon>Labeoninae</taxon>
        <taxon>Labeonini</taxon>
        <taxon>Cirrhinus</taxon>
    </lineage>
</organism>
<dbReference type="AlphaFoldDB" id="A0AA88QJ79"/>
<comment type="caution">
    <text evidence="2">The sequence shown here is derived from an EMBL/GenBank/DDBJ whole genome shotgun (WGS) entry which is preliminary data.</text>
</comment>
<evidence type="ECO:0000313" key="3">
    <source>
        <dbReference type="Proteomes" id="UP001187343"/>
    </source>
</evidence>
<dbReference type="Proteomes" id="UP001187343">
    <property type="component" value="Unassembled WGS sequence"/>
</dbReference>
<accession>A0AA88QJ79</accession>
<evidence type="ECO:0000313" key="2">
    <source>
        <dbReference type="EMBL" id="KAK2915899.1"/>
    </source>
</evidence>
<proteinExistence type="predicted"/>
<gene>
    <name evidence="2" type="ORF">Q8A67_000273</name>
</gene>
<feature type="region of interest" description="Disordered" evidence="1">
    <location>
        <begin position="62"/>
        <end position="107"/>
    </location>
</feature>
<protein>
    <submittedName>
        <fullName evidence="2">Uncharacterized protein</fullName>
    </submittedName>
</protein>
<dbReference type="EMBL" id="JAUYZG010000001">
    <property type="protein sequence ID" value="KAK2915899.1"/>
    <property type="molecule type" value="Genomic_DNA"/>
</dbReference>